<name>A0A3N3DZZ4_9VIBR</name>
<gene>
    <name evidence="7" type="ORF">EGH82_11105</name>
</gene>
<dbReference type="Pfam" id="PF00005">
    <property type="entry name" value="ABC_tran"/>
    <property type="match status" value="2"/>
</dbReference>
<feature type="domain" description="ABC transporter" evidence="6">
    <location>
        <begin position="254"/>
        <end position="504"/>
    </location>
</feature>
<feature type="region of interest" description="Disordered" evidence="5">
    <location>
        <begin position="502"/>
        <end position="523"/>
    </location>
</feature>
<dbReference type="InterPro" id="IPR003593">
    <property type="entry name" value="AAA+_ATPase"/>
</dbReference>
<evidence type="ECO:0000256" key="1">
    <source>
        <dbReference type="ARBA" id="ARBA00022448"/>
    </source>
</evidence>
<feature type="compositionally biased region" description="Basic and acidic residues" evidence="5">
    <location>
        <begin position="506"/>
        <end position="523"/>
    </location>
</feature>
<dbReference type="PROSITE" id="PS50893">
    <property type="entry name" value="ABC_TRANSPORTER_2"/>
    <property type="match status" value="2"/>
</dbReference>
<reference evidence="7 8" key="1">
    <citation type="submission" date="2018-11" db="EMBL/GenBank/DDBJ databases">
        <title>Vibrio ponticus strain CAIM 1751 pathogenic for the snapper Lutjanus guttatus.</title>
        <authorList>
            <person name="Soto-Rodriguez S."/>
            <person name="Lozano-Olvera R."/>
            <person name="Gomez-Gil B."/>
        </authorList>
    </citation>
    <scope>NUCLEOTIDE SEQUENCE [LARGE SCALE GENOMIC DNA]</scope>
    <source>
        <strain evidence="7 8">CAIM 1751</strain>
    </source>
</reference>
<keyword evidence="3" id="KW-0547">Nucleotide-binding</keyword>
<evidence type="ECO:0000256" key="4">
    <source>
        <dbReference type="ARBA" id="ARBA00022840"/>
    </source>
</evidence>
<proteinExistence type="predicted"/>
<dbReference type="PANTHER" id="PTHR43790">
    <property type="entry name" value="CARBOHYDRATE TRANSPORT ATP-BINDING PROTEIN MG119-RELATED"/>
    <property type="match status" value="1"/>
</dbReference>
<evidence type="ECO:0000256" key="5">
    <source>
        <dbReference type="SAM" id="MobiDB-lite"/>
    </source>
</evidence>
<evidence type="ECO:0000256" key="3">
    <source>
        <dbReference type="ARBA" id="ARBA00022741"/>
    </source>
</evidence>
<evidence type="ECO:0000313" key="7">
    <source>
        <dbReference type="EMBL" id="ROV60002.1"/>
    </source>
</evidence>
<dbReference type="GO" id="GO:0005524">
    <property type="term" value="F:ATP binding"/>
    <property type="evidence" value="ECO:0007669"/>
    <property type="project" value="UniProtKB-KW"/>
</dbReference>
<organism evidence="7 8">
    <name type="scientific">Vibrio ponticus</name>
    <dbReference type="NCBI Taxonomy" id="265668"/>
    <lineage>
        <taxon>Bacteria</taxon>
        <taxon>Pseudomonadati</taxon>
        <taxon>Pseudomonadota</taxon>
        <taxon>Gammaproteobacteria</taxon>
        <taxon>Vibrionales</taxon>
        <taxon>Vibrionaceae</taxon>
        <taxon>Vibrio</taxon>
    </lineage>
</organism>
<protein>
    <submittedName>
        <fullName evidence="7">Sugar ABC transporter ATP-binding protein</fullName>
    </submittedName>
</protein>
<dbReference type="PROSITE" id="PS00211">
    <property type="entry name" value="ABC_TRANSPORTER_1"/>
    <property type="match status" value="1"/>
</dbReference>
<evidence type="ECO:0000313" key="8">
    <source>
        <dbReference type="Proteomes" id="UP000278792"/>
    </source>
</evidence>
<evidence type="ECO:0000256" key="2">
    <source>
        <dbReference type="ARBA" id="ARBA00022737"/>
    </source>
</evidence>
<dbReference type="Gene3D" id="3.40.50.300">
    <property type="entry name" value="P-loop containing nucleotide triphosphate hydrolases"/>
    <property type="match status" value="2"/>
</dbReference>
<evidence type="ECO:0000259" key="6">
    <source>
        <dbReference type="PROSITE" id="PS50893"/>
    </source>
</evidence>
<dbReference type="CDD" id="cd03216">
    <property type="entry name" value="ABC_Carb_Monos_I"/>
    <property type="match status" value="1"/>
</dbReference>
<dbReference type="InterPro" id="IPR027417">
    <property type="entry name" value="P-loop_NTPase"/>
</dbReference>
<comment type="caution">
    <text evidence="7">The sequence shown here is derived from an EMBL/GenBank/DDBJ whole genome shotgun (WGS) entry which is preliminary data.</text>
</comment>
<dbReference type="EMBL" id="RKIK01000028">
    <property type="protein sequence ID" value="ROV60002.1"/>
    <property type="molecule type" value="Genomic_DNA"/>
</dbReference>
<dbReference type="Proteomes" id="UP000278792">
    <property type="component" value="Unassembled WGS sequence"/>
</dbReference>
<dbReference type="AlphaFoldDB" id="A0A3N3DZZ4"/>
<keyword evidence="1" id="KW-0813">Transport</keyword>
<dbReference type="SUPFAM" id="SSF52540">
    <property type="entry name" value="P-loop containing nucleoside triphosphate hydrolases"/>
    <property type="match status" value="2"/>
</dbReference>
<dbReference type="InterPro" id="IPR003439">
    <property type="entry name" value="ABC_transporter-like_ATP-bd"/>
</dbReference>
<sequence length="523" mass="56920">MINGVVMSEVANTIEIRSIKKAFGSNTVLHDVSLTIEGGSVLALMGANGAGKSTLVKILSGVYAADEGTILINGHTVDVSTPQLAREAGIITVHQIINDGVVQDLNIAENLLLDKLCDGRFGTFISQKDLESQARPLADNIGLSLPLDTQVSELSQADRQLVAIARAISNKPKLLILDEPTSSLSDTESVKLFEAVKAMRSQGVAVVYISHRMSDIRTLADRIAALREGRIVGLFEPPLDYDAAVDSMLGHAVGEVSHAYKPGEHTILELSDIRLKANSKPFDLTLKSGEIVVLTGLLSSGCTSVVEGIFGMAKFASGTLKLRQQAWTPSTPIHAIDSGIFMVQEDRGNNALIPAFSIEQNVSLPFLKQFSSFGFIDRKREKQQVTDAIQTTKVKYTDQEDLMSTLSGGNQQKAMVARWMMESCHVLLLNEPFQGVDISSRRQIGDLLRNTASDRVTIAVCTDVEEALEIADRIIVFNHNNLVGIHRIDQIHMPTLINQIAAAPEHQTDNNTKTEDVTDERYA</sequence>
<dbReference type="SMART" id="SM00382">
    <property type="entry name" value="AAA"/>
    <property type="match status" value="1"/>
</dbReference>
<dbReference type="GO" id="GO:0016887">
    <property type="term" value="F:ATP hydrolysis activity"/>
    <property type="evidence" value="ECO:0007669"/>
    <property type="project" value="InterPro"/>
</dbReference>
<keyword evidence="2" id="KW-0677">Repeat</keyword>
<dbReference type="InterPro" id="IPR017871">
    <property type="entry name" value="ABC_transporter-like_CS"/>
</dbReference>
<feature type="domain" description="ABC transporter" evidence="6">
    <location>
        <begin position="14"/>
        <end position="253"/>
    </location>
</feature>
<dbReference type="PANTHER" id="PTHR43790:SF9">
    <property type="entry name" value="GALACTOFURANOSE TRANSPORTER ATP-BINDING PROTEIN YTFR"/>
    <property type="match status" value="1"/>
</dbReference>
<keyword evidence="4 7" id="KW-0067">ATP-binding</keyword>
<dbReference type="InterPro" id="IPR050107">
    <property type="entry name" value="ABC_carbohydrate_import_ATPase"/>
</dbReference>
<accession>A0A3N3DZZ4</accession>